<gene>
    <name evidence="9" type="ORF">TRITD_2Bv1G226690</name>
</gene>
<sequence>MEGGKASTSTQRQRQSSGGVRPIVLVVVAVSLVGVLFMATRVSPGCRPLLKAVYQQGVGRAGPSVTTADPLLGGLLSPDFDDRSCLSRYRAPLYRQPSLHNLSSHLVARLRRYESLHQLCGPGTPAYSRAVARLREAMDGHASAPAPAAASSNGASSDDPECSYIIWTPVEGLGNRILSTASAFLYALLTDRVLLVHHPADDLNDVFCEPFPGSNTTWVLPEKGFPIQGIKGLNVRTRESLGNALGRGRDPPAPWLYVHLQTDYKPDDRRFFCDDGQDSLRGVRWLVLRSDNYFVPGLFFLPRYEEELARLFPHRDTVFHHLGRYLFHPSNTVWGMATRYYSSYLAPAEERVGVQVREFKYARISADERYKQIISCASRESLLPAVKDATLPSSDSDHHQQQEQEQETKRKAVLVVSLNGDYYDKLSSLYYEHGAAGGHGAVTVSVFQPTHLGMQHSEKRQHNQKALAEIVLLSFSDVVVTSAQSTFGYVSQGLAGLRPWVLMLPADGKVPDPPCRLASTIEPCFMKAPHYDCRTRGHSDNGKLLPYIRQCQDVSYGVQLVE</sequence>
<keyword evidence="2 7" id="KW-0328">Glycosyltransferase</keyword>
<dbReference type="GO" id="GO:0008107">
    <property type="term" value="F:galactoside 2-alpha-L-fucosyltransferase activity"/>
    <property type="evidence" value="ECO:0007669"/>
    <property type="project" value="InterPro"/>
</dbReference>
<dbReference type="Gramene" id="TRITD2Bv1G226690.2">
    <property type="protein sequence ID" value="TRITD2Bv1G226690.2"/>
    <property type="gene ID" value="TRITD2Bv1G226690"/>
</dbReference>
<protein>
    <recommendedName>
        <fullName evidence="7">Fucosyltransferase</fullName>
        <ecNumber evidence="7">2.4.1.-</ecNumber>
    </recommendedName>
</protein>
<keyword evidence="4 7" id="KW-0333">Golgi apparatus</keyword>
<keyword evidence="6 7" id="KW-0961">Cell wall biogenesis/degradation</keyword>
<dbReference type="EC" id="2.4.1.-" evidence="7"/>
<keyword evidence="7" id="KW-1133">Transmembrane helix</keyword>
<keyword evidence="10" id="KW-1185">Reference proteome</keyword>
<organism evidence="9 10">
    <name type="scientific">Triticum turgidum subsp. durum</name>
    <name type="common">Durum wheat</name>
    <name type="synonym">Triticum durum</name>
    <dbReference type="NCBI Taxonomy" id="4567"/>
    <lineage>
        <taxon>Eukaryota</taxon>
        <taxon>Viridiplantae</taxon>
        <taxon>Streptophyta</taxon>
        <taxon>Embryophyta</taxon>
        <taxon>Tracheophyta</taxon>
        <taxon>Spermatophyta</taxon>
        <taxon>Magnoliopsida</taxon>
        <taxon>Liliopsida</taxon>
        <taxon>Poales</taxon>
        <taxon>Poaceae</taxon>
        <taxon>BOP clade</taxon>
        <taxon>Pooideae</taxon>
        <taxon>Triticodae</taxon>
        <taxon>Triticeae</taxon>
        <taxon>Triticinae</taxon>
        <taxon>Triticum</taxon>
    </lineage>
</organism>
<evidence type="ECO:0000256" key="3">
    <source>
        <dbReference type="ARBA" id="ARBA00022679"/>
    </source>
</evidence>
<evidence type="ECO:0000256" key="6">
    <source>
        <dbReference type="ARBA" id="ARBA00023316"/>
    </source>
</evidence>
<evidence type="ECO:0000313" key="10">
    <source>
        <dbReference type="Proteomes" id="UP000324705"/>
    </source>
</evidence>
<name>A0A9R1PYZ2_TRITD</name>
<dbReference type="InterPro" id="IPR004938">
    <property type="entry name" value="XG_FTase"/>
</dbReference>
<evidence type="ECO:0000256" key="8">
    <source>
        <dbReference type="SAM" id="MobiDB-lite"/>
    </source>
</evidence>
<dbReference type="GO" id="GO:0032580">
    <property type="term" value="C:Golgi cisterna membrane"/>
    <property type="evidence" value="ECO:0007669"/>
    <property type="project" value="UniProtKB-SubCell"/>
</dbReference>
<dbReference type="AlphaFoldDB" id="A0A9R1PYZ2"/>
<dbReference type="Pfam" id="PF03254">
    <property type="entry name" value="XG_FTase"/>
    <property type="match status" value="1"/>
</dbReference>
<dbReference type="Gene3D" id="3.40.50.11340">
    <property type="match status" value="1"/>
</dbReference>
<dbReference type="FunFam" id="3.40.50.11340:FF:000005">
    <property type="entry name" value="Galactoside 2-alpha-L-fucosyltransferase"/>
    <property type="match status" value="1"/>
</dbReference>
<comment type="function">
    <text evidence="7">May be involved in cell wall biosynthesis.</text>
</comment>
<dbReference type="OMA" id="WWAPIST"/>
<dbReference type="EMBL" id="LT934114">
    <property type="protein sequence ID" value="VAH52260.1"/>
    <property type="molecule type" value="Genomic_DNA"/>
</dbReference>
<comment type="subcellular location">
    <subcellularLocation>
        <location evidence="7">Golgi apparatus</location>
        <location evidence="7">Golgi stack membrane</location>
        <topology evidence="7">Single-pass type II membrane protein</topology>
    </subcellularLocation>
</comment>
<evidence type="ECO:0000256" key="2">
    <source>
        <dbReference type="ARBA" id="ARBA00022676"/>
    </source>
</evidence>
<evidence type="ECO:0000256" key="5">
    <source>
        <dbReference type="ARBA" id="ARBA00023180"/>
    </source>
</evidence>
<accession>A0A9R1PYZ2</accession>
<dbReference type="Proteomes" id="UP000324705">
    <property type="component" value="Chromosome 2B"/>
</dbReference>
<evidence type="ECO:0000313" key="9">
    <source>
        <dbReference type="EMBL" id="VAH52260.1"/>
    </source>
</evidence>
<reference evidence="9 10" key="1">
    <citation type="submission" date="2017-09" db="EMBL/GenBank/DDBJ databases">
        <authorList>
            <consortium name="International Durum Wheat Genome Sequencing Consortium (IDWGSC)"/>
            <person name="Milanesi L."/>
        </authorList>
    </citation>
    <scope>NUCLEOTIDE SEQUENCE [LARGE SCALE GENOMIC DNA]</scope>
    <source>
        <strain evidence="10">cv. Svevo</strain>
    </source>
</reference>
<feature type="compositionally biased region" description="Basic and acidic residues" evidence="8">
    <location>
        <begin position="395"/>
        <end position="409"/>
    </location>
</feature>
<dbReference type="GO" id="GO:0009969">
    <property type="term" value="P:xyloglucan biosynthetic process"/>
    <property type="evidence" value="ECO:0007669"/>
    <property type="project" value="TreeGrafter"/>
</dbReference>
<feature type="transmembrane region" description="Helical" evidence="7">
    <location>
        <begin position="20"/>
        <end position="39"/>
    </location>
</feature>
<feature type="region of interest" description="Disordered" evidence="8">
    <location>
        <begin position="389"/>
        <end position="409"/>
    </location>
</feature>
<evidence type="ECO:0000256" key="1">
    <source>
        <dbReference type="ARBA" id="ARBA00010481"/>
    </source>
</evidence>
<keyword evidence="7" id="KW-0812">Transmembrane</keyword>
<dbReference type="PANTHER" id="PTHR31889">
    <property type="entry name" value="FUCOSYLTRANSFERASE 2-RELATED"/>
    <property type="match status" value="1"/>
</dbReference>
<evidence type="ECO:0000256" key="4">
    <source>
        <dbReference type="ARBA" id="ARBA00023034"/>
    </source>
</evidence>
<proteinExistence type="inferred from homology"/>
<keyword evidence="7" id="KW-0472">Membrane</keyword>
<dbReference type="GO" id="GO:0042546">
    <property type="term" value="P:cell wall biogenesis"/>
    <property type="evidence" value="ECO:0007669"/>
    <property type="project" value="InterPro"/>
</dbReference>
<keyword evidence="3 7" id="KW-0808">Transferase</keyword>
<dbReference type="PANTHER" id="PTHR31889:SF35">
    <property type="entry name" value="FUCOSYLTRANSFERASE"/>
    <property type="match status" value="1"/>
</dbReference>
<dbReference type="GO" id="GO:0071555">
    <property type="term" value="P:cell wall organization"/>
    <property type="evidence" value="ECO:0007669"/>
    <property type="project" value="UniProtKB-UniRule"/>
</dbReference>
<evidence type="ECO:0000256" key="7">
    <source>
        <dbReference type="RuleBase" id="RU367004"/>
    </source>
</evidence>
<comment type="similarity">
    <text evidence="1 7">Belongs to the glycosyltransferase 37 family.</text>
</comment>
<keyword evidence="5" id="KW-0325">Glycoprotein</keyword>